<dbReference type="GO" id="GO:0005524">
    <property type="term" value="F:ATP binding"/>
    <property type="evidence" value="ECO:0007669"/>
    <property type="project" value="UniProtKB-KW"/>
</dbReference>
<dbReference type="PIRSF" id="PIRSF000654">
    <property type="entry name" value="Integrin-linked_kinase"/>
    <property type="match status" value="1"/>
</dbReference>
<evidence type="ECO:0000259" key="9">
    <source>
        <dbReference type="PROSITE" id="PS50011"/>
    </source>
</evidence>
<accession>A0AAW1DPU6</accession>
<evidence type="ECO:0000313" key="10">
    <source>
        <dbReference type="EMBL" id="KAK9513036.1"/>
    </source>
</evidence>
<dbReference type="PANTHER" id="PTHR43671">
    <property type="entry name" value="SERINE/THREONINE-PROTEIN KINASE NEK"/>
    <property type="match status" value="1"/>
</dbReference>
<dbReference type="PROSITE" id="PS50011">
    <property type="entry name" value="PROTEIN_KINASE_DOM"/>
    <property type="match status" value="1"/>
</dbReference>
<organism evidence="10 11">
    <name type="scientific">Rhynocoris fuscipes</name>
    <dbReference type="NCBI Taxonomy" id="488301"/>
    <lineage>
        <taxon>Eukaryota</taxon>
        <taxon>Metazoa</taxon>
        <taxon>Ecdysozoa</taxon>
        <taxon>Arthropoda</taxon>
        <taxon>Hexapoda</taxon>
        <taxon>Insecta</taxon>
        <taxon>Pterygota</taxon>
        <taxon>Neoptera</taxon>
        <taxon>Paraneoptera</taxon>
        <taxon>Hemiptera</taxon>
        <taxon>Heteroptera</taxon>
        <taxon>Panheteroptera</taxon>
        <taxon>Cimicomorpha</taxon>
        <taxon>Reduviidae</taxon>
        <taxon>Harpactorinae</taxon>
        <taxon>Harpactorini</taxon>
        <taxon>Rhynocoris</taxon>
    </lineage>
</organism>
<dbReference type="SMART" id="SM00220">
    <property type="entry name" value="S_TKc"/>
    <property type="match status" value="1"/>
</dbReference>
<dbReference type="SUPFAM" id="SSF56112">
    <property type="entry name" value="Protein kinase-like (PK-like)"/>
    <property type="match status" value="1"/>
</dbReference>
<evidence type="ECO:0000256" key="6">
    <source>
        <dbReference type="ARBA" id="ARBA00022840"/>
    </source>
</evidence>
<dbReference type="GO" id="GO:0004674">
    <property type="term" value="F:protein serine/threonine kinase activity"/>
    <property type="evidence" value="ECO:0007669"/>
    <property type="project" value="UniProtKB-KW"/>
</dbReference>
<evidence type="ECO:0000256" key="5">
    <source>
        <dbReference type="ARBA" id="ARBA00022777"/>
    </source>
</evidence>
<name>A0AAW1DPU6_9HEMI</name>
<gene>
    <name evidence="10" type="ORF">O3M35_001318</name>
</gene>
<protein>
    <recommendedName>
        <fullName evidence="1">non-specific serine/threonine protein kinase</fullName>
        <ecNumber evidence="1">2.7.11.1</ecNumber>
    </recommendedName>
</protein>
<dbReference type="PROSITE" id="PS00108">
    <property type="entry name" value="PROTEIN_KINASE_ST"/>
    <property type="match status" value="1"/>
</dbReference>
<keyword evidence="5" id="KW-0418">Kinase</keyword>
<keyword evidence="3" id="KW-0808">Transferase</keyword>
<dbReference type="PANTHER" id="PTHR43671:SF98">
    <property type="entry name" value="SERINE_THREONINE-PROTEIN KINASE NEK11"/>
    <property type="match status" value="1"/>
</dbReference>
<dbReference type="InterPro" id="IPR011009">
    <property type="entry name" value="Kinase-like_dom_sf"/>
</dbReference>
<dbReference type="EMBL" id="JAPXFL010000001">
    <property type="protein sequence ID" value="KAK9513036.1"/>
    <property type="molecule type" value="Genomic_DNA"/>
</dbReference>
<dbReference type="EC" id="2.7.11.1" evidence="1"/>
<keyword evidence="6" id="KW-0067">ATP-binding</keyword>
<dbReference type="Gene3D" id="3.30.200.20">
    <property type="entry name" value="Phosphorylase Kinase, domain 1"/>
    <property type="match status" value="1"/>
</dbReference>
<evidence type="ECO:0000256" key="7">
    <source>
        <dbReference type="ARBA" id="ARBA00047899"/>
    </source>
</evidence>
<comment type="catalytic activity">
    <reaction evidence="8">
        <text>L-seryl-[protein] + ATP = O-phospho-L-seryl-[protein] + ADP + H(+)</text>
        <dbReference type="Rhea" id="RHEA:17989"/>
        <dbReference type="Rhea" id="RHEA-COMP:9863"/>
        <dbReference type="Rhea" id="RHEA-COMP:11604"/>
        <dbReference type="ChEBI" id="CHEBI:15378"/>
        <dbReference type="ChEBI" id="CHEBI:29999"/>
        <dbReference type="ChEBI" id="CHEBI:30616"/>
        <dbReference type="ChEBI" id="CHEBI:83421"/>
        <dbReference type="ChEBI" id="CHEBI:456216"/>
        <dbReference type="EC" id="2.7.11.1"/>
    </reaction>
</comment>
<dbReference type="Gene3D" id="1.10.510.10">
    <property type="entry name" value="Transferase(Phosphotransferase) domain 1"/>
    <property type="match status" value="1"/>
</dbReference>
<comment type="caution">
    <text evidence="10">The sequence shown here is derived from an EMBL/GenBank/DDBJ whole genome shotgun (WGS) entry which is preliminary data.</text>
</comment>
<dbReference type="InterPro" id="IPR008271">
    <property type="entry name" value="Ser/Thr_kinase_AS"/>
</dbReference>
<reference evidence="10 11" key="1">
    <citation type="submission" date="2022-12" db="EMBL/GenBank/DDBJ databases">
        <title>Chromosome-level genome assembly of true bugs.</title>
        <authorList>
            <person name="Ma L."/>
            <person name="Li H."/>
        </authorList>
    </citation>
    <scope>NUCLEOTIDE SEQUENCE [LARGE SCALE GENOMIC DNA]</scope>
    <source>
        <strain evidence="10">Lab_2022b</strain>
    </source>
</reference>
<dbReference type="InterPro" id="IPR000719">
    <property type="entry name" value="Prot_kinase_dom"/>
</dbReference>
<dbReference type="InterPro" id="IPR050660">
    <property type="entry name" value="NEK_Ser/Thr_kinase"/>
</dbReference>
<evidence type="ECO:0000313" key="11">
    <source>
        <dbReference type="Proteomes" id="UP001461498"/>
    </source>
</evidence>
<keyword evidence="11" id="KW-1185">Reference proteome</keyword>
<keyword evidence="4" id="KW-0547">Nucleotide-binding</keyword>
<comment type="catalytic activity">
    <reaction evidence="7">
        <text>L-threonyl-[protein] + ATP = O-phospho-L-threonyl-[protein] + ADP + H(+)</text>
        <dbReference type="Rhea" id="RHEA:46608"/>
        <dbReference type="Rhea" id="RHEA-COMP:11060"/>
        <dbReference type="Rhea" id="RHEA-COMP:11605"/>
        <dbReference type="ChEBI" id="CHEBI:15378"/>
        <dbReference type="ChEBI" id="CHEBI:30013"/>
        <dbReference type="ChEBI" id="CHEBI:30616"/>
        <dbReference type="ChEBI" id="CHEBI:61977"/>
        <dbReference type="ChEBI" id="CHEBI:456216"/>
        <dbReference type="EC" id="2.7.11.1"/>
    </reaction>
</comment>
<dbReference type="Proteomes" id="UP001461498">
    <property type="component" value="Unassembled WGS sequence"/>
</dbReference>
<keyword evidence="2" id="KW-0723">Serine/threonine-protein kinase</keyword>
<sequence length="309" mass="35053">MDRFESPSLDKKKNELSQIPPTPCLKKIGYGTGVHVYHWDRSTFEGLKCSPWALKKVYKQTMRANTAVPERMEEEASILKKLSHPNIVGFRGYRKSDGGRSVLAMEECGTSLGDLIEERRENEFGRFDADRICKVIISVSKALHYLHTEQRIIHGDIKSFNVLIKGDFEEIKLCDFGVSYPIDENGKVKSYVGTLCWSAPEVLNDGAITEKADIFAFGLTIWEMLTLQLPYNGDEAESDYSNITDSSFNTSALESSTDSVYGTRPPLPQDLPEEYDIVKEIFNWCTEMDYLKRPSAKDILTRLQVFTTS</sequence>
<feature type="domain" description="Protein kinase" evidence="9">
    <location>
        <begin position="22"/>
        <end position="307"/>
    </location>
</feature>
<evidence type="ECO:0000256" key="4">
    <source>
        <dbReference type="ARBA" id="ARBA00022741"/>
    </source>
</evidence>
<evidence type="ECO:0000256" key="1">
    <source>
        <dbReference type="ARBA" id="ARBA00012513"/>
    </source>
</evidence>
<proteinExistence type="predicted"/>
<dbReference type="AlphaFoldDB" id="A0AAW1DPU6"/>
<evidence type="ECO:0000256" key="3">
    <source>
        <dbReference type="ARBA" id="ARBA00022679"/>
    </source>
</evidence>
<dbReference type="Pfam" id="PF00069">
    <property type="entry name" value="Pkinase"/>
    <property type="match status" value="1"/>
</dbReference>
<evidence type="ECO:0000256" key="8">
    <source>
        <dbReference type="ARBA" id="ARBA00048679"/>
    </source>
</evidence>
<evidence type="ECO:0000256" key="2">
    <source>
        <dbReference type="ARBA" id="ARBA00022527"/>
    </source>
</evidence>